<evidence type="ECO:0000256" key="11">
    <source>
        <dbReference type="HAMAP-Rule" id="MF_00276"/>
    </source>
</evidence>
<name>A0ABT5YTY8_9ACTN</name>
<dbReference type="NCBIfam" id="TIGR00681">
    <property type="entry name" value="kdpC"/>
    <property type="match status" value="1"/>
</dbReference>
<evidence type="ECO:0000256" key="1">
    <source>
        <dbReference type="ARBA" id="ARBA00022448"/>
    </source>
</evidence>
<keyword evidence="7 11" id="KW-0630">Potassium</keyword>
<dbReference type="NCBIfam" id="NF001454">
    <property type="entry name" value="PRK00315.1"/>
    <property type="match status" value="1"/>
</dbReference>
<keyword evidence="4 11" id="KW-0812">Transmembrane</keyword>
<dbReference type="Pfam" id="PF02669">
    <property type="entry name" value="KdpC"/>
    <property type="match status" value="1"/>
</dbReference>
<evidence type="ECO:0000256" key="3">
    <source>
        <dbReference type="ARBA" id="ARBA00022538"/>
    </source>
</evidence>
<evidence type="ECO:0000256" key="10">
    <source>
        <dbReference type="ARBA" id="ARBA00023136"/>
    </source>
</evidence>
<keyword evidence="5 11" id="KW-0547">Nucleotide-binding</keyword>
<comment type="caution">
    <text evidence="13">The sequence shown here is derived from an EMBL/GenBank/DDBJ whole genome shotgun (WGS) entry which is preliminary data.</text>
</comment>
<dbReference type="PIRSF" id="PIRSF001296">
    <property type="entry name" value="K_ATPase_KdpC"/>
    <property type="match status" value="1"/>
</dbReference>
<evidence type="ECO:0000256" key="7">
    <source>
        <dbReference type="ARBA" id="ARBA00022958"/>
    </source>
</evidence>
<comment type="function">
    <text evidence="11">Part of the high-affinity ATP-driven potassium transport (or Kdp) system, which catalyzes the hydrolysis of ATP coupled with the electrogenic transport of potassium into the cytoplasm. This subunit acts as a catalytic chaperone that increases the ATP-binding affinity of the ATP-hydrolyzing subunit KdpB by the formation of a transient KdpB/KdpC/ATP ternary complex.</text>
</comment>
<evidence type="ECO:0000256" key="12">
    <source>
        <dbReference type="SAM" id="MobiDB-lite"/>
    </source>
</evidence>
<proteinExistence type="inferred from homology"/>
<evidence type="ECO:0000256" key="5">
    <source>
        <dbReference type="ARBA" id="ARBA00022741"/>
    </source>
</evidence>
<dbReference type="Proteomes" id="UP001220022">
    <property type="component" value="Unassembled WGS sequence"/>
</dbReference>
<evidence type="ECO:0000313" key="14">
    <source>
        <dbReference type="Proteomes" id="UP001220022"/>
    </source>
</evidence>
<keyword evidence="2 11" id="KW-1003">Cell membrane</keyword>
<evidence type="ECO:0000313" key="13">
    <source>
        <dbReference type="EMBL" id="MDF2255055.1"/>
    </source>
</evidence>
<comment type="similarity">
    <text evidence="11">Belongs to the KdpC family.</text>
</comment>
<evidence type="ECO:0000256" key="6">
    <source>
        <dbReference type="ARBA" id="ARBA00022840"/>
    </source>
</evidence>
<keyword evidence="14" id="KW-1185">Reference proteome</keyword>
<comment type="subcellular location">
    <subcellularLocation>
        <location evidence="11">Cell membrane</location>
        <topology evidence="11">Single-pass membrane protein</topology>
    </subcellularLocation>
</comment>
<sequence length="206" mass="21219">MAGSLARTARHHLAALRMLVVFTVITGLAYPLAVTGIAQLAFSHHANGSVIRDGGRPVASSLIGQKFNLPPPKGRTTGAPDPRWFQPRPSAGGYDPAKSGASNLGPNNAGLAKAVTDRRAAVAAFDGVPPSSVPADAITASGSGLDPDISPAYAYEQVNRVAKARAAPPSAVRKLVADHVQGRTLGFLGQEHVNVVALNRALTALK</sequence>
<organism evidence="13 14">
    <name type="scientific">Streptantibioticus ferralitis</name>
    <dbReference type="NCBI Taxonomy" id="236510"/>
    <lineage>
        <taxon>Bacteria</taxon>
        <taxon>Bacillati</taxon>
        <taxon>Actinomycetota</taxon>
        <taxon>Actinomycetes</taxon>
        <taxon>Kitasatosporales</taxon>
        <taxon>Streptomycetaceae</taxon>
        <taxon>Streptantibioticus</taxon>
    </lineage>
</organism>
<dbReference type="EMBL" id="JARHTQ010000002">
    <property type="protein sequence ID" value="MDF2255055.1"/>
    <property type="molecule type" value="Genomic_DNA"/>
</dbReference>
<feature type="transmembrane region" description="Helical" evidence="11">
    <location>
        <begin position="12"/>
        <end position="33"/>
    </location>
</feature>
<dbReference type="PANTHER" id="PTHR30042:SF2">
    <property type="entry name" value="POTASSIUM-TRANSPORTING ATPASE KDPC SUBUNIT"/>
    <property type="match status" value="1"/>
</dbReference>
<evidence type="ECO:0000256" key="4">
    <source>
        <dbReference type="ARBA" id="ARBA00022692"/>
    </source>
</evidence>
<dbReference type="RefSeq" id="WP_275808625.1">
    <property type="nucleotide sequence ID" value="NZ_BAAANM010000012.1"/>
</dbReference>
<gene>
    <name evidence="11 13" type="primary">kdpC</name>
    <name evidence="13" type="ORF">P2L57_04710</name>
</gene>
<evidence type="ECO:0000256" key="9">
    <source>
        <dbReference type="ARBA" id="ARBA00023065"/>
    </source>
</evidence>
<keyword evidence="9 11" id="KW-0406">Ion transport</keyword>
<dbReference type="InterPro" id="IPR003820">
    <property type="entry name" value="KdpC"/>
</dbReference>
<evidence type="ECO:0000256" key="8">
    <source>
        <dbReference type="ARBA" id="ARBA00022989"/>
    </source>
</evidence>
<keyword evidence="6 11" id="KW-0067">ATP-binding</keyword>
<protein>
    <recommendedName>
        <fullName evidence="11">Potassium-transporting ATPase KdpC subunit</fullName>
    </recommendedName>
    <alternativeName>
        <fullName evidence="11">ATP phosphohydrolase [potassium-transporting] C chain</fullName>
    </alternativeName>
    <alternativeName>
        <fullName evidence="11">Potassium-binding and translocating subunit C</fullName>
    </alternativeName>
    <alternativeName>
        <fullName evidence="11">Potassium-translocating ATPase C chain</fullName>
    </alternativeName>
</protein>
<keyword evidence="3 11" id="KW-0633">Potassium transport</keyword>
<comment type="subunit">
    <text evidence="11">The system is composed of three essential subunits: KdpA, KdpB and KdpC.</text>
</comment>
<feature type="region of interest" description="Disordered" evidence="12">
    <location>
        <begin position="63"/>
        <end position="105"/>
    </location>
</feature>
<keyword evidence="1 11" id="KW-0813">Transport</keyword>
<accession>A0ABT5YTY8</accession>
<evidence type="ECO:0000256" key="2">
    <source>
        <dbReference type="ARBA" id="ARBA00022475"/>
    </source>
</evidence>
<reference evidence="13 14" key="1">
    <citation type="submission" date="2023-03" db="EMBL/GenBank/DDBJ databases">
        <title>Draft genome sequence of type strain Streptomyces ferralitis JCM 14344.</title>
        <authorList>
            <person name="Klaysubun C."/>
            <person name="Duangmal K."/>
        </authorList>
    </citation>
    <scope>NUCLEOTIDE SEQUENCE [LARGE SCALE GENOMIC DNA]</scope>
    <source>
        <strain evidence="13 14">JCM 14344</strain>
    </source>
</reference>
<keyword evidence="8 11" id="KW-1133">Transmembrane helix</keyword>
<keyword evidence="10 11" id="KW-0472">Membrane</keyword>
<dbReference type="PANTHER" id="PTHR30042">
    <property type="entry name" value="POTASSIUM-TRANSPORTING ATPASE C CHAIN"/>
    <property type="match status" value="1"/>
</dbReference>
<dbReference type="HAMAP" id="MF_00276">
    <property type="entry name" value="KdpC"/>
    <property type="match status" value="1"/>
</dbReference>